<keyword evidence="4" id="KW-1185">Reference proteome</keyword>
<dbReference type="Proteomes" id="UP001500888">
    <property type="component" value="Unassembled WGS sequence"/>
</dbReference>
<feature type="domain" description="NERD" evidence="2">
    <location>
        <begin position="61"/>
        <end position="157"/>
    </location>
</feature>
<gene>
    <name evidence="3" type="ORF">GCM10022226_62180</name>
</gene>
<dbReference type="Pfam" id="PF08378">
    <property type="entry name" value="NERD"/>
    <property type="match status" value="1"/>
</dbReference>
<reference evidence="4" key="1">
    <citation type="journal article" date="2019" name="Int. J. Syst. Evol. Microbiol.">
        <title>The Global Catalogue of Microorganisms (GCM) 10K type strain sequencing project: providing services to taxonomists for standard genome sequencing and annotation.</title>
        <authorList>
            <consortium name="The Broad Institute Genomics Platform"/>
            <consortium name="The Broad Institute Genome Sequencing Center for Infectious Disease"/>
            <person name="Wu L."/>
            <person name="Ma J."/>
        </authorList>
    </citation>
    <scope>NUCLEOTIDE SEQUENCE [LARGE SCALE GENOMIC DNA]</scope>
    <source>
        <strain evidence="4">JCM 16908</strain>
    </source>
</reference>
<dbReference type="EMBL" id="BAAAZR010000031">
    <property type="protein sequence ID" value="GAA3832516.1"/>
    <property type="molecule type" value="Genomic_DNA"/>
</dbReference>
<accession>A0ABP7J2S2</accession>
<evidence type="ECO:0000313" key="4">
    <source>
        <dbReference type="Proteomes" id="UP001500888"/>
    </source>
</evidence>
<organism evidence="3 4">
    <name type="scientific">Sphaerisporangium flaviroseum</name>
    <dbReference type="NCBI Taxonomy" id="509199"/>
    <lineage>
        <taxon>Bacteria</taxon>
        <taxon>Bacillati</taxon>
        <taxon>Actinomycetota</taxon>
        <taxon>Actinomycetes</taxon>
        <taxon>Streptosporangiales</taxon>
        <taxon>Streptosporangiaceae</taxon>
        <taxon>Sphaerisporangium</taxon>
    </lineage>
</organism>
<dbReference type="PROSITE" id="PS50965">
    <property type="entry name" value="NERD"/>
    <property type="match status" value="1"/>
</dbReference>
<dbReference type="InterPro" id="IPR011528">
    <property type="entry name" value="NERD"/>
</dbReference>
<proteinExistence type="predicted"/>
<evidence type="ECO:0000256" key="1">
    <source>
        <dbReference type="SAM" id="MobiDB-lite"/>
    </source>
</evidence>
<evidence type="ECO:0000259" key="2">
    <source>
        <dbReference type="PROSITE" id="PS50965"/>
    </source>
</evidence>
<sequence length="234" mass="25444">MSPSSGASASAHARYRAEWQAGRTRRLCSTGGPALVAAVVAVVADTVQRWRRHEAVRSWRKGAAGERRTARALRRLERAGHLVLHDRALPRGKANVDHLVIGPAGVFVVDTKNWNRAGGSPSGAVASRRPFPERDPSRPLMVRSCSRKCWTGTTCPIDPLWGWGHVREEGADGEIEVDGFGFFGTISARDQAGAQEAAAAAITALTGRTVTGWDRDNWSRSIYGESSWYPCLSR</sequence>
<evidence type="ECO:0000313" key="3">
    <source>
        <dbReference type="EMBL" id="GAA3832516.1"/>
    </source>
</evidence>
<comment type="caution">
    <text evidence="3">The sequence shown here is derived from an EMBL/GenBank/DDBJ whole genome shotgun (WGS) entry which is preliminary data.</text>
</comment>
<feature type="region of interest" description="Disordered" evidence="1">
    <location>
        <begin position="118"/>
        <end position="137"/>
    </location>
</feature>
<name>A0ABP7J2S2_9ACTN</name>
<protein>
    <recommendedName>
        <fullName evidence="2">NERD domain-containing protein</fullName>
    </recommendedName>
</protein>